<dbReference type="GO" id="GO:0046872">
    <property type="term" value="F:metal ion binding"/>
    <property type="evidence" value="ECO:0007669"/>
    <property type="project" value="UniProtKB-KW"/>
</dbReference>
<feature type="binding site" evidence="2">
    <location>
        <begin position="100"/>
        <end position="101"/>
    </location>
    <ligand>
        <name>S-adenosyl-L-methionine</name>
        <dbReference type="ChEBI" id="CHEBI:59789"/>
    </ligand>
</feature>
<dbReference type="GO" id="GO:0008168">
    <property type="term" value="F:methyltransferase activity"/>
    <property type="evidence" value="ECO:0007669"/>
    <property type="project" value="UniProtKB-KW"/>
</dbReference>
<reference evidence="5" key="2">
    <citation type="journal article" date="2021" name="PeerJ">
        <title>Extensive microbial diversity within the chicken gut microbiome revealed by metagenomics and culture.</title>
        <authorList>
            <person name="Gilroy R."/>
            <person name="Ravi A."/>
            <person name="Getino M."/>
            <person name="Pursley I."/>
            <person name="Horton D.L."/>
            <person name="Alikhan N.F."/>
            <person name="Baker D."/>
            <person name="Gharbi K."/>
            <person name="Hall N."/>
            <person name="Watson M."/>
            <person name="Adriaenssens E.M."/>
            <person name="Foster-Nyarko E."/>
            <person name="Jarju S."/>
            <person name="Secka A."/>
            <person name="Antonio M."/>
            <person name="Oren A."/>
            <person name="Chaudhuri R.R."/>
            <person name="La Ragione R."/>
            <person name="Hildebrand F."/>
            <person name="Pallen M.J."/>
        </authorList>
    </citation>
    <scope>NUCLEOTIDE SEQUENCE</scope>
    <source>
        <strain evidence="5">CHK184-25365</strain>
    </source>
</reference>
<dbReference type="PIRSF" id="PIRSF018249">
    <property type="entry name" value="MyrA_prd"/>
    <property type="match status" value="1"/>
</dbReference>
<reference evidence="5" key="1">
    <citation type="submission" date="2020-10" db="EMBL/GenBank/DDBJ databases">
        <authorList>
            <person name="Gilroy R."/>
        </authorList>
    </citation>
    <scope>NUCLEOTIDE SEQUENCE</scope>
    <source>
        <strain evidence="5">CHK184-25365</strain>
    </source>
</reference>
<dbReference type="Gene3D" id="3.40.50.150">
    <property type="entry name" value="Vaccinia Virus protein VP39"/>
    <property type="match status" value="1"/>
</dbReference>
<dbReference type="InterPro" id="IPR052939">
    <property type="entry name" value="23S_rRNA_MeTrnsfrase_RlmA"/>
</dbReference>
<keyword evidence="1" id="KW-0862">Zinc</keyword>
<evidence type="ECO:0000256" key="2">
    <source>
        <dbReference type="PIRSR" id="PIRSR018249-2"/>
    </source>
</evidence>
<keyword evidence="5" id="KW-0489">Methyltransferase</keyword>
<comment type="caution">
    <text evidence="5">The sequence shown here is derived from an EMBL/GenBank/DDBJ whole genome shotgun (WGS) entry which is preliminary data.</text>
</comment>
<feature type="domain" description="Methyltransferase" evidence="3">
    <location>
        <begin position="93"/>
        <end position="199"/>
    </location>
</feature>
<dbReference type="Pfam" id="PF13847">
    <property type="entry name" value="Methyltransf_31"/>
    <property type="match status" value="1"/>
</dbReference>
<dbReference type="Proteomes" id="UP000886749">
    <property type="component" value="Unassembled WGS sequence"/>
</dbReference>
<feature type="binding site" evidence="2">
    <location>
        <position position="191"/>
    </location>
    <ligand>
        <name>S-adenosyl-L-methionine</name>
        <dbReference type="ChEBI" id="CHEBI:59789"/>
    </ligand>
</feature>
<name>A0A9D1AKQ7_9FIRM</name>
<feature type="binding site" evidence="1">
    <location>
        <position position="8"/>
    </location>
    <ligand>
        <name>Zn(2+)</name>
        <dbReference type="ChEBI" id="CHEBI:29105"/>
    </ligand>
</feature>
<proteinExistence type="predicted"/>
<feature type="domain" description="23S rRNA (guanine(745)-N(1))-methyltransferase N-terminal" evidence="4">
    <location>
        <begin position="6"/>
        <end position="49"/>
    </location>
</feature>
<dbReference type="AlphaFoldDB" id="A0A9D1AKQ7"/>
<evidence type="ECO:0000256" key="1">
    <source>
        <dbReference type="PIRSR" id="PIRSR018249-1"/>
    </source>
</evidence>
<keyword evidence="1" id="KW-0479">Metal-binding</keyword>
<protein>
    <submittedName>
        <fullName evidence="5">Methyltransferase domain-containing protein</fullName>
    </submittedName>
</protein>
<dbReference type="PANTHER" id="PTHR43460:SF1">
    <property type="entry name" value="METHYLTRANSFERASE TYPE 11 DOMAIN-CONTAINING PROTEIN"/>
    <property type="match status" value="1"/>
</dbReference>
<dbReference type="GO" id="GO:0032259">
    <property type="term" value="P:methylation"/>
    <property type="evidence" value="ECO:0007669"/>
    <property type="project" value="UniProtKB-KW"/>
</dbReference>
<feature type="binding site" evidence="2">
    <location>
        <position position="70"/>
    </location>
    <ligand>
        <name>S-adenosyl-L-methionine</name>
        <dbReference type="ChEBI" id="CHEBI:59789"/>
    </ligand>
</feature>
<organism evidence="5 6">
    <name type="scientific">Candidatus Egerieicola pullicola</name>
    <dbReference type="NCBI Taxonomy" id="2840775"/>
    <lineage>
        <taxon>Bacteria</taxon>
        <taxon>Bacillati</taxon>
        <taxon>Bacillota</taxon>
        <taxon>Clostridia</taxon>
        <taxon>Eubacteriales</taxon>
        <taxon>Oscillospiraceae</taxon>
        <taxon>Oscillospiraceae incertae sedis</taxon>
        <taxon>Candidatus Egerieicola</taxon>
    </lineage>
</organism>
<gene>
    <name evidence="5" type="ORF">IAB36_04010</name>
</gene>
<dbReference type="EMBL" id="DVGY01000087">
    <property type="protein sequence ID" value="HIR40976.1"/>
    <property type="molecule type" value="Genomic_DNA"/>
</dbReference>
<dbReference type="SUPFAM" id="SSF53335">
    <property type="entry name" value="S-adenosyl-L-methionine-dependent methyltransferases"/>
    <property type="match status" value="1"/>
</dbReference>
<dbReference type="PANTHER" id="PTHR43460">
    <property type="entry name" value="METHYLTRANSFERASE"/>
    <property type="match status" value="1"/>
</dbReference>
<dbReference type="InterPro" id="IPR029063">
    <property type="entry name" value="SAM-dependent_MTases_sf"/>
</dbReference>
<keyword evidence="5" id="KW-0808">Transferase</keyword>
<dbReference type="InterPro" id="IPR016718">
    <property type="entry name" value="rRNA_m1G-MeTrfase_A_prd"/>
</dbReference>
<evidence type="ECO:0000313" key="5">
    <source>
        <dbReference type="EMBL" id="HIR40976.1"/>
    </source>
</evidence>
<dbReference type="Pfam" id="PF21302">
    <property type="entry name" value="Zn_ribbon_RlmA"/>
    <property type="match status" value="1"/>
</dbReference>
<evidence type="ECO:0000313" key="6">
    <source>
        <dbReference type="Proteomes" id="UP000886749"/>
    </source>
</evidence>
<accession>A0A9D1AKQ7</accession>
<dbReference type="CDD" id="cd02440">
    <property type="entry name" value="AdoMet_MTases"/>
    <property type="match status" value="1"/>
</dbReference>
<evidence type="ECO:0000259" key="4">
    <source>
        <dbReference type="Pfam" id="PF21302"/>
    </source>
</evidence>
<feature type="binding site" evidence="1">
    <location>
        <position position="28"/>
    </location>
    <ligand>
        <name>Zn(2+)</name>
        <dbReference type="ChEBI" id="CHEBI:29105"/>
    </ligand>
</feature>
<sequence length="277" mass="31167">METSLFCCPLCGSTLSRRDRSLICPKGHCFDLSKEGYTNLLPVGQKHAKFPGDDPGMVAARSQFLAAGYYLPLRRVLEQATLEFCQARRQPVLVDCGCGEGYYTAGLYRSLKEAGLDPLVAGFDISKFALRRAAKQLPQGEFAVASVHHIPLPDHCADLLVDVFSPLDIGEFRRILKPGGGFFYVVPGAKHLWELKEILYETPYENVEKKVEYPGFCYQKILPVDYTMHLKTPQAIQALFQMTPYYWKTPRAGKEALTKVENLTCRVSFDIHCFLAE</sequence>
<evidence type="ECO:0000259" key="3">
    <source>
        <dbReference type="Pfam" id="PF13847"/>
    </source>
</evidence>
<dbReference type="InterPro" id="IPR025714">
    <property type="entry name" value="Methyltranfer_dom"/>
</dbReference>
<feature type="binding site" evidence="1">
    <location>
        <position position="11"/>
    </location>
    <ligand>
        <name>Zn(2+)</name>
        <dbReference type="ChEBI" id="CHEBI:29105"/>
    </ligand>
</feature>
<dbReference type="InterPro" id="IPR048647">
    <property type="entry name" value="RlmA_N"/>
</dbReference>
<feature type="binding site" evidence="1">
    <location>
        <position position="24"/>
    </location>
    <ligand>
        <name>Zn(2+)</name>
        <dbReference type="ChEBI" id="CHEBI:29105"/>
    </ligand>
</feature>
<keyword evidence="2" id="KW-0949">S-adenosyl-L-methionine</keyword>